<evidence type="ECO:0000313" key="2">
    <source>
        <dbReference type="EMBL" id="SDY12688.1"/>
    </source>
</evidence>
<keyword evidence="1" id="KW-0472">Membrane</keyword>
<keyword evidence="3" id="KW-1185">Reference proteome</keyword>
<organism evidence="2 3">
    <name type="scientific">Acetomicrobium thermoterrenum DSM 13490</name>
    <dbReference type="NCBI Taxonomy" id="1120987"/>
    <lineage>
        <taxon>Bacteria</taxon>
        <taxon>Thermotogati</taxon>
        <taxon>Synergistota</taxon>
        <taxon>Synergistia</taxon>
        <taxon>Synergistales</taxon>
        <taxon>Acetomicrobiaceae</taxon>
        <taxon>Acetomicrobium</taxon>
    </lineage>
</organism>
<dbReference type="Proteomes" id="UP000199266">
    <property type="component" value="Unassembled WGS sequence"/>
</dbReference>
<keyword evidence="1" id="KW-1133">Transmembrane helix</keyword>
<dbReference type="EMBL" id="FNPD01000013">
    <property type="protein sequence ID" value="SDY12688.1"/>
    <property type="molecule type" value="Genomic_DNA"/>
</dbReference>
<dbReference type="RefSeq" id="WP_091462296.1">
    <property type="nucleotide sequence ID" value="NZ_FNPD01000013.1"/>
</dbReference>
<accession>A0A1H3HCT6</accession>
<reference evidence="3" key="1">
    <citation type="submission" date="2016-10" db="EMBL/GenBank/DDBJ databases">
        <authorList>
            <person name="Varghese N."/>
            <person name="Submissions S."/>
        </authorList>
    </citation>
    <scope>NUCLEOTIDE SEQUENCE [LARGE SCALE GENOMIC DNA]</scope>
    <source>
        <strain evidence="3">DSM 13490</strain>
    </source>
</reference>
<evidence type="ECO:0008006" key="4">
    <source>
        <dbReference type="Google" id="ProtNLM"/>
    </source>
</evidence>
<evidence type="ECO:0000313" key="3">
    <source>
        <dbReference type="Proteomes" id="UP000199266"/>
    </source>
</evidence>
<proteinExistence type="predicted"/>
<protein>
    <recommendedName>
        <fullName evidence="4">DUF3352 domain-containing protein</fullName>
    </recommendedName>
</protein>
<evidence type="ECO:0000256" key="1">
    <source>
        <dbReference type="SAM" id="Phobius"/>
    </source>
</evidence>
<feature type="transmembrane region" description="Helical" evidence="1">
    <location>
        <begin position="12"/>
        <end position="31"/>
    </location>
</feature>
<keyword evidence="1" id="KW-0812">Transmembrane</keyword>
<gene>
    <name evidence="2" type="ORF">SAMN03080603_01858</name>
</gene>
<sequence length="500" mass="56033">MGGSRVKRAIVFWFSCFVALGILISGLVFLGKPVAKVDLTSALPSPDKNSLYIVYTDQNSTLSHLADYAAFSKSFLLKLNLREADVKLATLALTLLKDSKNAALMMYPADGKLYLAIEPDEEVAPSIELNRLPLKWKEDYPDLKFELNGDRMVIYSGDKRSMWMSLRGKVLLISSSEEDLILMEQNFDKRDKGKDDSFSIKWSMYEEWPGHLWCHIPANLMPFDSFGDVPFDVELAWLFERGKLQAKWRLEGIERIFSDEELALLTPQKWSGNYLLPEQRSITLGMTILDTPELARGVSMLADALGQSSESILEFLKGQMVLTVGGRANIFSIPMPGVLFQFPDRGDIGKTIISGIWQNKLASLKINSNSVTGYESGGAINIPATIISVANDQMAIVGFISSDSLLSGISLKDAFPNVVDREYLIWADINFASTFDDLKQVLSIEHLFDVGVPADEAFKQKYDKLYELVNNLKNAGRLFVGLNDIYHGELIWELKDYISQ</sequence>
<name>A0A1H3HCT6_9BACT</name>
<dbReference type="AlphaFoldDB" id="A0A1H3HCT6"/>